<keyword evidence="5 11" id="KW-0479">Metal-binding</keyword>
<evidence type="ECO:0000256" key="10">
    <source>
        <dbReference type="ARBA" id="ARBA00023136"/>
    </source>
</evidence>
<evidence type="ECO:0000313" key="14">
    <source>
        <dbReference type="Proteomes" id="UP000178870"/>
    </source>
</evidence>
<keyword evidence="3 11" id="KW-0645">Protease</keyword>
<dbReference type="EC" id="3.4.24.-" evidence="11"/>
<evidence type="ECO:0000256" key="8">
    <source>
        <dbReference type="ARBA" id="ARBA00022989"/>
    </source>
</evidence>
<evidence type="ECO:0000256" key="2">
    <source>
        <dbReference type="ARBA" id="ARBA00022475"/>
    </source>
</evidence>
<organism evidence="13 14">
    <name type="scientific">Candidatus Woesebacteria bacterium RIFCSPHIGHO2_01_FULL_44_21</name>
    <dbReference type="NCBI Taxonomy" id="1802503"/>
    <lineage>
        <taxon>Bacteria</taxon>
        <taxon>Candidatus Woeseibacteriota</taxon>
    </lineage>
</organism>
<keyword evidence="6 11" id="KW-0378">Hydrolase</keyword>
<feature type="transmembrane region" description="Helical" evidence="11">
    <location>
        <begin position="28"/>
        <end position="50"/>
    </location>
</feature>
<evidence type="ECO:0000256" key="9">
    <source>
        <dbReference type="ARBA" id="ARBA00023049"/>
    </source>
</evidence>
<dbReference type="EMBL" id="MGGP01000005">
    <property type="protein sequence ID" value="OGM33259.1"/>
    <property type="molecule type" value="Genomic_DNA"/>
</dbReference>
<dbReference type="InterPro" id="IPR001915">
    <property type="entry name" value="Peptidase_M48"/>
</dbReference>
<comment type="cofactor">
    <cofactor evidence="11">
        <name>Zn(2+)</name>
        <dbReference type="ChEBI" id="CHEBI:29105"/>
    </cofactor>
    <text evidence="11">Binds 1 zinc ion per subunit.</text>
</comment>
<evidence type="ECO:0000313" key="13">
    <source>
        <dbReference type="EMBL" id="OGM33259.1"/>
    </source>
</evidence>
<feature type="binding site" evidence="11">
    <location>
        <position position="133"/>
    </location>
    <ligand>
        <name>Zn(2+)</name>
        <dbReference type="ChEBI" id="CHEBI:29105"/>
        <note>catalytic</note>
    </ligand>
</feature>
<comment type="subcellular location">
    <subcellularLocation>
        <location evidence="11">Cell membrane</location>
        <topology evidence="11">Multi-pass membrane protein</topology>
    </subcellularLocation>
</comment>
<feature type="transmembrane region" description="Helical" evidence="11">
    <location>
        <begin position="180"/>
        <end position="201"/>
    </location>
</feature>
<name>A0A1F7Z2F2_9BACT</name>
<dbReference type="Pfam" id="PF01435">
    <property type="entry name" value="Peptidase_M48"/>
    <property type="match status" value="1"/>
</dbReference>
<feature type="binding site" evidence="11">
    <location>
        <position position="137"/>
    </location>
    <ligand>
        <name>Zn(2+)</name>
        <dbReference type="ChEBI" id="CHEBI:29105"/>
        <note>catalytic</note>
    </ligand>
</feature>
<feature type="domain" description="Peptidase M48" evidence="12">
    <location>
        <begin position="74"/>
        <end position="288"/>
    </location>
</feature>
<protein>
    <recommendedName>
        <fullName evidence="11">Protease HtpX homolog</fullName>
        <ecNumber evidence="11">3.4.24.-</ecNumber>
    </recommendedName>
</protein>
<evidence type="ECO:0000256" key="7">
    <source>
        <dbReference type="ARBA" id="ARBA00022833"/>
    </source>
</evidence>
<keyword evidence="4 11" id="KW-0812">Transmembrane</keyword>
<gene>
    <name evidence="11" type="primary">htpX</name>
    <name evidence="13" type="ORF">A2803_00040</name>
</gene>
<dbReference type="Proteomes" id="UP000178870">
    <property type="component" value="Unassembled WGS sequence"/>
</dbReference>
<evidence type="ECO:0000256" key="5">
    <source>
        <dbReference type="ARBA" id="ARBA00022723"/>
    </source>
</evidence>
<feature type="active site" evidence="11">
    <location>
        <position position="134"/>
    </location>
</feature>
<evidence type="ECO:0000256" key="11">
    <source>
        <dbReference type="HAMAP-Rule" id="MF_00188"/>
    </source>
</evidence>
<feature type="binding site" evidence="11">
    <location>
        <position position="210"/>
    </location>
    <ligand>
        <name>Zn(2+)</name>
        <dbReference type="ChEBI" id="CHEBI:29105"/>
        <note>catalytic</note>
    </ligand>
</feature>
<dbReference type="GO" id="GO:0006508">
    <property type="term" value="P:proteolysis"/>
    <property type="evidence" value="ECO:0007669"/>
    <property type="project" value="UniProtKB-KW"/>
</dbReference>
<comment type="caution">
    <text evidence="13">The sequence shown here is derived from an EMBL/GenBank/DDBJ whole genome shotgun (WGS) entry which is preliminary data.</text>
</comment>
<keyword evidence="9 11" id="KW-0482">Metalloprotease</keyword>
<evidence type="ECO:0000256" key="1">
    <source>
        <dbReference type="ARBA" id="ARBA00009779"/>
    </source>
</evidence>
<feature type="transmembrane region" description="Helical" evidence="11">
    <location>
        <begin position="143"/>
        <end position="160"/>
    </location>
</feature>
<keyword evidence="2 11" id="KW-1003">Cell membrane</keyword>
<proteinExistence type="inferred from homology"/>
<keyword evidence="7 11" id="KW-0862">Zinc</keyword>
<dbReference type="AlphaFoldDB" id="A0A1F7Z2F2"/>
<reference evidence="13 14" key="1">
    <citation type="journal article" date="2016" name="Nat. Commun.">
        <title>Thousands of microbial genomes shed light on interconnected biogeochemical processes in an aquifer system.</title>
        <authorList>
            <person name="Anantharaman K."/>
            <person name="Brown C.T."/>
            <person name="Hug L.A."/>
            <person name="Sharon I."/>
            <person name="Castelle C.J."/>
            <person name="Probst A.J."/>
            <person name="Thomas B.C."/>
            <person name="Singh A."/>
            <person name="Wilkins M.J."/>
            <person name="Karaoz U."/>
            <person name="Brodie E.L."/>
            <person name="Williams K.H."/>
            <person name="Hubbard S.S."/>
            <person name="Banfield J.F."/>
        </authorList>
    </citation>
    <scope>NUCLEOTIDE SEQUENCE [LARGE SCALE GENOMIC DNA]</scope>
</reference>
<evidence type="ECO:0000259" key="12">
    <source>
        <dbReference type="Pfam" id="PF01435"/>
    </source>
</evidence>
<dbReference type="GO" id="GO:0004222">
    <property type="term" value="F:metalloendopeptidase activity"/>
    <property type="evidence" value="ECO:0007669"/>
    <property type="project" value="UniProtKB-UniRule"/>
</dbReference>
<dbReference type="InterPro" id="IPR022919">
    <property type="entry name" value="Pept_M48_protease_HtpX"/>
</dbReference>
<evidence type="ECO:0000256" key="3">
    <source>
        <dbReference type="ARBA" id="ARBA00022670"/>
    </source>
</evidence>
<keyword evidence="10 11" id="KW-0472">Membrane</keyword>
<dbReference type="GO" id="GO:0008270">
    <property type="term" value="F:zinc ion binding"/>
    <property type="evidence" value="ECO:0007669"/>
    <property type="project" value="UniProtKB-UniRule"/>
</dbReference>
<keyword evidence="8 11" id="KW-1133">Transmembrane helix</keyword>
<evidence type="ECO:0000256" key="4">
    <source>
        <dbReference type="ARBA" id="ARBA00022692"/>
    </source>
</evidence>
<evidence type="ECO:0000256" key="6">
    <source>
        <dbReference type="ARBA" id="ARBA00022801"/>
    </source>
</evidence>
<dbReference type="InterPro" id="IPR050083">
    <property type="entry name" value="HtpX_protease"/>
</dbReference>
<dbReference type="Gene3D" id="3.30.2010.10">
    <property type="entry name" value="Metalloproteases ('zincins'), catalytic domain"/>
    <property type="match status" value="1"/>
</dbReference>
<dbReference type="HAMAP" id="MF_00188">
    <property type="entry name" value="Pept_M48_protease_HtpX"/>
    <property type="match status" value="1"/>
</dbReference>
<sequence length="289" mass="31206">MALFVAFITAATYFIATGLSTYWGYDAGGLGIVGIAFIISGLMSIGSYYFSDKIVLGISGARPADRKREFDFYTVAENLAIAAGIPKPKLYVIDDTAMNAFATGRNPEHAVVVATTGLISRLNRTELEGVVAHELIHVKNYDILLMSVVTVLVGTVALLADFLLRASFWGGGRRGRKEGAGVIMLIGLVFAILSPFIGQLIKLAISRRREFSADAGSVAITRQPSGLISALNKISMDTEPLEAANKATAHLYIENPFKNKIGDARSSFSSLFNTHPPVEERIKALEQMM</sequence>
<dbReference type="PANTHER" id="PTHR43221:SF2">
    <property type="entry name" value="PROTEASE HTPX HOMOLOG"/>
    <property type="match status" value="1"/>
</dbReference>
<comment type="similarity">
    <text evidence="1 11">Belongs to the peptidase M48B family.</text>
</comment>
<accession>A0A1F7Z2F2</accession>
<dbReference type="GO" id="GO:0005886">
    <property type="term" value="C:plasma membrane"/>
    <property type="evidence" value="ECO:0007669"/>
    <property type="project" value="UniProtKB-SubCell"/>
</dbReference>
<dbReference type="CDD" id="cd07340">
    <property type="entry name" value="M48B_Htpx_like"/>
    <property type="match status" value="1"/>
</dbReference>
<dbReference type="PANTHER" id="PTHR43221">
    <property type="entry name" value="PROTEASE HTPX"/>
    <property type="match status" value="1"/>
</dbReference>